<organism evidence="2 3">
    <name type="scientific">Intrasporangium calvum (strain ATCC 23552 / DSM 43043 / JCM 3097 / NBRC 12989 / NCIMB 10167 / NRRL B-3866 / 7 KIP)</name>
    <dbReference type="NCBI Taxonomy" id="710696"/>
    <lineage>
        <taxon>Bacteria</taxon>
        <taxon>Bacillati</taxon>
        <taxon>Actinomycetota</taxon>
        <taxon>Actinomycetes</taxon>
        <taxon>Micrococcales</taxon>
        <taxon>Intrasporangiaceae</taxon>
        <taxon>Intrasporangium</taxon>
    </lineage>
</organism>
<proteinExistence type="predicted"/>
<evidence type="ECO:0000313" key="2">
    <source>
        <dbReference type="EMBL" id="ADU49490.1"/>
    </source>
</evidence>
<dbReference type="Proteomes" id="UP000008914">
    <property type="component" value="Chromosome"/>
</dbReference>
<evidence type="ECO:0000313" key="3">
    <source>
        <dbReference type="Proteomes" id="UP000008914"/>
    </source>
</evidence>
<protein>
    <recommendedName>
        <fullName evidence="4">SHOCT domain-containing protein</fullName>
    </recommendedName>
</protein>
<keyword evidence="1" id="KW-1133">Transmembrane helix</keyword>
<evidence type="ECO:0008006" key="4">
    <source>
        <dbReference type="Google" id="ProtNLM"/>
    </source>
</evidence>
<dbReference type="KEGG" id="ica:Intca_3000"/>
<dbReference type="AlphaFoldDB" id="E6SBG2"/>
<keyword evidence="1" id="KW-0472">Membrane</keyword>
<name>E6SBG2_INTC7</name>
<dbReference type="eggNOG" id="COG3462">
    <property type="taxonomic scope" value="Bacteria"/>
</dbReference>
<gene>
    <name evidence="2" type="ordered locus">Intca_3000</name>
</gene>
<keyword evidence="3" id="KW-1185">Reference proteome</keyword>
<dbReference type="OrthoDB" id="3748887at2"/>
<keyword evidence="1" id="KW-0812">Transmembrane</keyword>
<dbReference type="EMBL" id="CP002343">
    <property type="protein sequence ID" value="ADU49490.1"/>
    <property type="molecule type" value="Genomic_DNA"/>
</dbReference>
<sequence length="83" mass="9456">MTNHWASYGMDWWMWVLMILGILGFWVLVAAVVRSVIQAEPSAPESTPASGPDPLRLLDERLARGEIDTQEYQHTRNVLTGFR</sequence>
<evidence type="ECO:0000256" key="1">
    <source>
        <dbReference type="SAM" id="Phobius"/>
    </source>
</evidence>
<reference evidence="2 3" key="1">
    <citation type="journal article" date="2010" name="Stand. Genomic Sci.">
        <title>Complete genome sequence of Intrasporangium calvum type strain (7 KIP).</title>
        <authorList>
            <person name="Del Rio T.G."/>
            <person name="Chertkov O."/>
            <person name="Yasawong M."/>
            <person name="Lucas S."/>
            <person name="Deshpande S."/>
            <person name="Cheng J.F."/>
            <person name="Detter C."/>
            <person name="Tapia R."/>
            <person name="Han C."/>
            <person name="Goodwin L."/>
            <person name="Pitluck S."/>
            <person name="Liolios K."/>
            <person name="Ivanova N."/>
            <person name="Mavromatis K."/>
            <person name="Pati A."/>
            <person name="Chen A."/>
            <person name="Palaniappan K."/>
            <person name="Land M."/>
            <person name="Hauser L."/>
            <person name="Chang Y.J."/>
            <person name="Jeffries C.D."/>
            <person name="Rohde M."/>
            <person name="Pukall R."/>
            <person name="Sikorski J."/>
            <person name="Goker M."/>
            <person name="Woyke T."/>
            <person name="Bristow J."/>
            <person name="Eisen J.A."/>
            <person name="Markowitz V."/>
            <person name="Hugenholtz P."/>
            <person name="Kyrpides N.C."/>
            <person name="Klenk H.P."/>
            <person name="Lapidus A."/>
        </authorList>
    </citation>
    <scope>NUCLEOTIDE SEQUENCE [LARGE SCALE GENOMIC DNA]</scope>
    <source>
        <strain evidence="3">ATCC 23552 / DSM 43043 / JCM 3097 / NBRC 12989 / 7 KIP</strain>
    </source>
</reference>
<feature type="transmembrane region" description="Helical" evidence="1">
    <location>
        <begin position="12"/>
        <end position="33"/>
    </location>
</feature>
<dbReference type="STRING" id="710696.Intca_3000"/>
<dbReference type="HOGENOM" id="CLU_159099_1_0_11"/>
<dbReference type="RefSeq" id="WP_013493802.1">
    <property type="nucleotide sequence ID" value="NC_014830.1"/>
</dbReference>
<accession>E6SBG2</accession>